<evidence type="ECO:0000256" key="4">
    <source>
        <dbReference type="ARBA" id="ARBA00023157"/>
    </source>
</evidence>
<dbReference type="GO" id="GO:0047134">
    <property type="term" value="F:protein-disulfide reductase [NAD(P)H] activity"/>
    <property type="evidence" value="ECO:0007669"/>
    <property type="project" value="InterPro"/>
</dbReference>
<dbReference type="Proteomes" id="UP000594638">
    <property type="component" value="Unassembled WGS sequence"/>
</dbReference>
<dbReference type="Gramene" id="OE9A096840T1">
    <property type="protein sequence ID" value="OE9A096840C1"/>
    <property type="gene ID" value="OE9A096840"/>
</dbReference>
<dbReference type="Gene3D" id="3.40.30.10">
    <property type="entry name" value="Glutaredoxin"/>
    <property type="match status" value="1"/>
</dbReference>
<comment type="function">
    <text evidence="6">Probable thiol-disulfide oxidoreductase that may participate in various redox reactions.</text>
</comment>
<keyword evidence="3" id="KW-0249">Electron transport</keyword>
<evidence type="ECO:0000256" key="6">
    <source>
        <dbReference type="ARBA" id="ARBA00056742"/>
    </source>
</evidence>
<dbReference type="FunFam" id="3.40.30.10:FF:000259">
    <property type="entry name" value="Thioredoxin-like protein Clot"/>
    <property type="match status" value="1"/>
</dbReference>
<comment type="caution">
    <text evidence="11">The sequence shown here is derived from an EMBL/GenBank/DDBJ whole genome shotgun (WGS) entry which is preliminary data.</text>
</comment>
<evidence type="ECO:0000313" key="11">
    <source>
        <dbReference type="EMBL" id="CAA3029698.1"/>
    </source>
</evidence>
<keyword evidence="5" id="KW-0676">Redox-active center</keyword>
<dbReference type="OrthoDB" id="78947at2759"/>
<keyword evidence="4" id="KW-1015">Disulfide bond</keyword>
<keyword evidence="9" id="KW-0812">Transmembrane</keyword>
<keyword evidence="2" id="KW-0813">Transport</keyword>
<evidence type="ECO:0000259" key="10">
    <source>
        <dbReference type="Pfam" id="PF06110"/>
    </source>
</evidence>
<feature type="transmembrane region" description="Helical" evidence="9">
    <location>
        <begin position="6"/>
        <end position="23"/>
    </location>
</feature>
<keyword evidence="12" id="KW-1185">Reference proteome</keyword>
<dbReference type="Pfam" id="PF06110">
    <property type="entry name" value="TXD17-like_Trx"/>
    <property type="match status" value="1"/>
</dbReference>
<dbReference type="SUPFAM" id="SSF52833">
    <property type="entry name" value="Thioredoxin-like"/>
    <property type="match status" value="1"/>
</dbReference>
<gene>
    <name evidence="11" type="ORF">OLEA9_A096840</name>
</gene>
<accession>A0A8S0VE19</accession>
<evidence type="ECO:0000256" key="2">
    <source>
        <dbReference type="ARBA" id="ARBA00022448"/>
    </source>
</evidence>
<keyword evidence="9" id="KW-0472">Membrane</keyword>
<keyword evidence="9" id="KW-1133">Transmembrane helix</keyword>
<evidence type="ECO:0000256" key="5">
    <source>
        <dbReference type="ARBA" id="ARBA00023284"/>
    </source>
</evidence>
<sequence length="183" mass="20727">MTKSVLYGLPFILCLLGLEIFYMSSSMRIPEATGTAFDSLLKVVRREGDKKMPMNTLEATVSTFDGVFEKFTSESPKHKANFIVFLADKDPSTNLSWCPDCVRAEPVIYKKLESSQDDVALLKAYVGDRPTWRNPQHPWRIDSIFKLKGVPTLVRWENGAIKGRLEDHEAHLEHKIDALLSGK</sequence>
<dbReference type="PANTHER" id="PTHR12452">
    <property type="entry name" value="42-9-9 PROTEIN-RELATED"/>
    <property type="match status" value="1"/>
</dbReference>
<dbReference type="InterPro" id="IPR010357">
    <property type="entry name" value="TXNDC17_dom"/>
</dbReference>
<evidence type="ECO:0000256" key="8">
    <source>
        <dbReference type="ARBA" id="ARBA00083188"/>
    </source>
</evidence>
<evidence type="ECO:0000313" key="12">
    <source>
        <dbReference type="Proteomes" id="UP000594638"/>
    </source>
</evidence>
<reference evidence="11 12" key="1">
    <citation type="submission" date="2019-12" db="EMBL/GenBank/DDBJ databases">
        <authorList>
            <person name="Alioto T."/>
            <person name="Alioto T."/>
            <person name="Gomez Garrido J."/>
        </authorList>
    </citation>
    <scope>NUCLEOTIDE SEQUENCE [LARGE SCALE GENOMIC DNA]</scope>
</reference>
<evidence type="ECO:0000256" key="1">
    <source>
        <dbReference type="ARBA" id="ARBA00008987"/>
    </source>
</evidence>
<evidence type="ECO:0000256" key="7">
    <source>
        <dbReference type="ARBA" id="ARBA00071006"/>
    </source>
</evidence>
<name>A0A8S0VE19_OLEEU</name>
<evidence type="ECO:0000256" key="9">
    <source>
        <dbReference type="SAM" id="Phobius"/>
    </source>
</evidence>
<organism evidence="11 12">
    <name type="scientific">Olea europaea subsp. europaea</name>
    <dbReference type="NCBI Taxonomy" id="158383"/>
    <lineage>
        <taxon>Eukaryota</taxon>
        <taxon>Viridiplantae</taxon>
        <taxon>Streptophyta</taxon>
        <taxon>Embryophyta</taxon>
        <taxon>Tracheophyta</taxon>
        <taxon>Spermatophyta</taxon>
        <taxon>Magnoliopsida</taxon>
        <taxon>eudicotyledons</taxon>
        <taxon>Gunneridae</taxon>
        <taxon>Pentapetalae</taxon>
        <taxon>asterids</taxon>
        <taxon>lamiids</taxon>
        <taxon>Lamiales</taxon>
        <taxon>Oleaceae</taxon>
        <taxon>Oleeae</taxon>
        <taxon>Olea</taxon>
    </lineage>
</organism>
<dbReference type="PANTHER" id="PTHR12452:SF0">
    <property type="entry name" value="THIOREDOXIN DOMAIN-CONTAINING PROTEIN 17"/>
    <property type="match status" value="1"/>
</dbReference>
<dbReference type="InterPro" id="IPR036249">
    <property type="entry name" value="Thioredoxin-like_sf"/>
</dbReference>
<proteinExistence type="inferred from homology"/>
<dbReference type="GO" id="GO:0005829">
    <property type="term" value="C:cytosol"/>
    <property type="evidence" value="ECO:0007669"/>
    <property type="project" value="TreeGrafter"/>
</dbReference>
<evidence type="ECO:0000256" key="3">
    <source>
        <dbReference type="ARBA" id="ARBA00022982"/>
    </source>
</evidence>
<comment type="similarity">
    <text evidence="1">Belongs to the thioredoxin family.</text>
</comment>
<protein>
    <recommendedName>
        <fullName evidence="7">Thioredoxin-like protein Clot</fullName>
    </recommendedName>
    <alternativeName>
        <fullName evidence="8">Thioredoxin Clot</fullName>
    </alternativeName>
</protein>
<dbReference type="EMBL" id="CACTIH010009326">
    <property type="protein sequence ID" value="CAA3029698.1"/>
    <property type="molecule type" value="Genomic_DNA"/>
</dbReference>
<dbReference type="InterPro" id="IPR045108">
    <property type="entry name" value="TXNDC17-like"/>
</dbReference>
<dbReference type="AlphaFoldDB" id="A0A8S0VE19"/>
<feature type="domain" description="Thioredoxin" evidence="10">
    <location>
        <begin position="65"/>
        <end position="180"/>
    </location>
</feature>